<dbReference type="OrthoDB" id="71604at2"/>
<name>A0A2K9LIL9_9GAMM</name>
<dbReference type="AlphaFoldDB" id="A0A2K9LIL9"/>
<accession>A0A2K9LIL9</accession>
<gene>
    <name evidence="1" type="ORF">Kalk_06170</name>
</gene>
<dbReference type="RefSeq" id="WP_101893368.1">
    <property type="nucleotide sequence ID" value="NZ_CP022684.1"/>
</dbReference>
<dbReference type="InterPro" id="IPR005358">
    <property type="entry name" value="Puta_zinc/iron-chelating_dom"/>
</dbReference>
<dbReference type="Proteomes" id="UP000235116">
    <property type="component" value="Chromosome"/>
</dbReference>
<dbReference type="EMBL" id="CP022684">
    <property type="protein sequence ID" value="AUM12031.1"/>
    <property type="molecule type" value="Genomic_DNA"/>
</dbReference>
<dbReference type="KEGG" id="kak:Kalk_06170"/>
<protein>
    <submittedName>
        <fullName evidence="1">Zinc/iron-chelating domain-containing protein</fullName>
    </submittedName>
</protein>
<reference evidence="2" key="1">
    <citation type="submission" date="2017-08" db="EMBL/GenBank/DDBJ databases">
        <title>Direct submision.</title>
        <authorList>
            <person name="Kim S.-J."/>
            <person name="Rhee S.-K."/>
        </authorList>
    </citation>
    <scope>NUCLEOTIDE SEQUENCE [LARGE SCALE GENOMIC DNA]</scope>
    <source>
        <strain evidence="2">GI5</strain>
    </source>
</reference>
<proteinExistence type="predicted"/>
<evidence type="ECO:0000313" key="1">
    <source>
        <dbReference type="EMBL" id="AUM12031.1"/>
    </source>
</evidence>
<keyword evidence="2" id="KW-1185">Reference proteome</keyword>
<evidence type="ECO:0000313" key="2">
    <source>
        <dbReference type="Proteomes" id="UP000235116"/>
    </source>
</evidence>
<organism evidence="1 2">
    <name type="scientific">Ketobacter alkanivorans</name>
    <dbReference type="NCBI Taxonomy" id="1917421"/>
    <lineage>
        <taxon>Bacteria</taxon>
        <taxon>Pseudomonadati</taxon>
        <taxon>Pseudomonadota</taxon>
        <taxon>Gammaproteobacteria</taxon>
        <taxon>Pseudomonadales</taxon>
        <taxon>Ketobacteraceae</taxon>
        <taxon>Ketobacter</taxon>
    </lineage>
</organism>
<sequence length="146" mass="17318">MAKKIKLKELSEAVNKCDRCHKSKCCQYVTQNIDKPTTMKDFDLLLWQISHKNIHIFKDDDGWFLLVLSQCTHLQSDGRCGIYEVRPLICRDHSNDYCEYDVSIKDGSDLYFSGYDDLNTYCRKRFKSWDKRFQKKSWKKNAAPMV</sequence>
<dbReference type="Pfam" id="PF03692">
    <property type="entry name" value="CxxCxxCC"/>
    <property type="match status" value="1"/>
</dbReference>